<evidence type="ECO:0000313" key="10">
    <source>
        <dbReference type="Proteomes" id="UP000663860"/>
    </source>
</evidence>
<dbReference type="AlphaFoldDB" id="A0A814H835"/>
<evidence type="ECO:0000259" key="7">
    <source>
        <dbReference type="PROSITE" id="PS50262"/>
    </source>
</evidence>
<evidence type="ECO:0000256" key="4">
    <source>
        <dbReference type="ARBA" id="ARBA00023136"/>
    </source>
</evidence>
<evidence type="ECO:0000313" key="9">
    <source>
        <dbReference type="EMBL" id="CAF3618997.1"/>
    </source>
</evidence>
<feature type="transmembrane region" description="Helical" evidence="6">
    <location>
        <begin position="31"/>
        <end position="52"/>
    </location>
</feature>
<proteinExistence type="predicted"/>
<dbReference type="SMART" id="SM01381">
    <property type="entry name" value="7TM_GPCR_Srsx"/>
    <property type="match status" value="1"/>
</dbReference>
<feature type="domain" description="G-protein coupled receptors family 1 profile" evidence="7">
    <location>
        <begin position="43"/>
        <end position="313"/>
    </location>
</feature>
<evidence type="ECO:0000256" key="3">
    <source>
        <dbReference type="ARBA" id="ARBA00022989"/>
    </source>
</evidence>
<evidence type="ECO:0000256" key="5">
    <source>
        <dbReference type="SAM" id="MobiDB-lite"/>
    </source>
</evidence>
<feature type="transmembrane region" description="Helical" evidence="6">
    <location>
        <begin position="64"/>
        <end position="82"/>
    </location>
</feature>
<dbReference type="InterPro" id="IPR017452">
    <property type="entry name" value="GPCR_Rhodpsn_7TM"/>
</dbReference>
<accession>A0A814H835</accession>
<evidence type="ECO:0000256" key="6">
    <source>
        <dbReference type="SAM" id="Phobius"/>
    </source>
</evidence>
<feature type="transmembrane region" description="Helical" evidence="6">
    <location>
        <begin position="294"/>
        <end position="316"/>
    </location>
</feature>
<dbReference type="Proteomes" id="UP000663860">
    <property type="component" value="Unassembled WGS sequence"/>
</dbReference>
<feature type="transmembrane region" description="Helical" evidence="6">
    <location>
        <begin position="196"/>
        <end position="224"/>
    </location>
</feature>
<keyword evidence="3 6" id="KW-1133">Transmembrane helix</keyword>
<sequence length="580" mass="66708">MFGLVHCNASTIARQTTDSKLFFVRILVKNWLWPIITFFGVTGNILAIIVLTKRRMIMSSTNNYLVALALVDIAYLLLTLILNTTRNPCFHDTTIAAVLSVICRPIADFASNTSVWLTVTFTVERWVAITYPLQSRTWCTVHRARKIILSVMFAALICTSPSAFEVKLVRDTEVKNSTRLRAEHTALGNSILYHQIYFPFVTFAIIWIPLLFLVIFNTILILYVHRSKQDDHKNKEGIQLRRHNRGNQGEQRKTTIMLIAVVIVFTFCQIPQAISLTIQSFFHTLAGTSNVLIFNNFANCLVAINASMNFLLYCCFSDRFRSTFRSSFSFLHKYCSICLEPNWKLTTDNNKYSISVDNMSSNFAYNQSNYSLHGQPVNTRISNISNDINQKHLRKTFSNTSQRQSQISDQDRTSWTLILSKFKFNRNTKSDLKQTLVSEMCPNSPTTSIMKSASSYMRQSPTSNNYSSFKPSQRETRPFRSSTVCFTTKEINPSSSSSLLHRSMNKTCSNEKMKKLTNIKTNQLNDTPTTLRPIYHSHRSLDDKNTEQIWIKRRLSNDAIQKLFNPQQFFLWKEIVDVTV</sequence>
<feature type="transmembrane region" description="Helical" evidence="6">
    <location>
        <begin position="255"/>
        <end position="274"/>
    </location>
</feature>
<dbReference type="PANTHER" id="PTHR46641">
    <property type="entry name" value="FMRFAMIDE RECEPTOR-RELATED"/>
    <property type="match status" value="1"/>
</dbReference>
<dbReference type="InterPro" id="IPR019427">
    <property type="entry name" value="7TM_GPCR_serpentine_rcpt_Srw"/>
</dbReference>
<reference evidence="8" key="1">
    <citation type="submission" date="2021-02" db="EMBL/GenBank/DDBJ databases">
        <authorList>
            <person name="Nowell W R."/>
        </authorList>
    </citation>
    <scope>NUCLEOTIDE SEQUENCE</scope>
</reference>
<dbReference type="EMBL" id="CAJNOE010000169">
    <property type="protein sequence ID" value="CAF1006011.1"/>
    <property type="molecule type" value="Genomic_DNA"/>
</dbReference>
<comment type="caution">
    <text evidence="8">The sequence shown here is derived from an EMBL/GenBank/DDBJ whole genome shotgun (WGS) entry which is preliminary data.</text>
</comment>
<gene>
    <name evidence="8" type="ORF">IZO911_LOCUS17910</name>
    <name evidence="9" type="ORF">KXQ929_LOCUS6049</name>
</gene>
<dbReference type="Proteomes" id="UP000663868">
    <property type="component" value="Unassembled WGS sequence"/>
</dbReference>
<dbReference type="EMBL" id="CAJOBB010000229">
    <property type="protein sequence ID" value="CAF3618997.1"/>
    <property type="molecule type" value="Genomic_DNA"/>
</dbReference>
<feature type="compositionally biased region" description="Polar residues" evidence="5">
    <location>
        <begin position="455"/>
        <end position="471"/>
    </location>
</feature>
<dbReference type="GO" id="GO:0016020">
    <property type="term" value="C:membrane"/>
    <property type="evidence" value="ECO:0007669"/>
    <property type="project" value="UniProtKB-SubCell"/>
</dbReference>
<evidence type="ECO:0000256" key="2">
    <source>
        <dbReference type="ARBA" id="ARBA00022692"/>
    </source>
</evidence>
<feature type="transmembrane region" description="Helical" evidence="6">
    <location>
        <begin position="115"/>
        <end position="134"/>
    </location>
</feature>
<protein>
    <recommendedName>
        <fullName evidence="7">G-protein coupled receptors family 1 profile domain-containing protein</fullName>
    </recommendedName>
</protein>
<dbReference type="Pfam" id="PF10324">
    <property type="entry name" value="7TM_GPCR_Srw"/>
    <property type="match status" value="1"/>
</dbReference>
<feature type="region of interest" description="Disordered" evidence="5">
    <location>
        <begin position="455"/>
        <end position="474"/>
    </location>
</feature>
<organism evidence="8 10">
    <name type="scientific">Adineta steineri</name>
    <dbReference type="NCBI Taxonomy" id="433720"/>
    <lineage>
        <taxon>Eukaryota</taxon>
        <taxon>Metazoa</taxon>
        <taxon>Spiralia</taxon>
        <taxon>Gnathifera</taxon>
        <taxon>Rotifera</taxon>
        <taxon>Eurotatoria</taxon>
        <taxon>Bdelloidea</taxon>
        <taxon>Adinetida</taxon>
        <taxon>Adinetidae</taxon>
        <taxon>Adineta</taxon>
    </lineage>
</organism>
<feature type="transmembrane region" description="Helical" evidence="6">
    <location>
        <begin position="146"/>
        <end position="164"/>
    </location>
</feature>
<dbReference type="CDD" id="cd14978">
    <property type="entry name" value="7tmA_FMRFamide_R-like"/>
    <property type="match status" value="1"/>
</dbReference>
<dbReference type="GO" id="GO:0008528">
    <property type="term" value="F:G protein-coupled peptide receptor activity"/>
    <property type="evidence" value="ECO:0007669"/>
    <property type="project" value="InterPro"/>
</dbReference>
<dbReference type="InterPro" id="IPR052954">
    <property type="entry name" value="GPCR-Ligand_Int"/>
</dbReference>
<dbReference type="PRINTS" id="PR00237">
    <property type="entry name" value="GPCRRHODOPSN"/>
</dbReference>
<dbReference type="Gene3D" id="1.20.1070.10">
    <property type="entry name" value="Rhodopsin 7-helix transmembrane proteins"/>
    <property type="match status" value="1"/>
</dbReference>
<dbReference type="InterPro" id="IPR000276">
    <property type="entry name" value="GPCR_Rhodpsn"/>
</dbReference>
<keyword evidence="2 6" id="KW-0812">Transmembrane</keyword>
<evidence type="ECO:0000256" key="1">
    <source>
        <dbReference type="ARBA" id="ARBA00004370"/>
    </source>
</evidence>
<comment type="subcellular location">
    <subcellularLocation>
        <location evidence="1">Membrane</location>
    </subcellularLocation>
</comment>
<dbReference type="SUPFAM" id="SSF81321">
    <property type="entry name" value="Family A G protein-coupled receptor-like"/>
    <property type="match status" value="1"/>
</dbReference>
<name>A0A814H835_9BILA</name>
<keyword evidence="4 6" id="KW-0472">Membrane</keyword>
<dbReference type="PANTHER" id="PTHR46641:SF22">
    <property type="entry name" value="PROCTOLIN RECEPTOR, ISOFORM A"/>
    <property type="match status" value="1"/>
</dbReference>
<dbReference type="PROSITE" id="PS50262">
    <property type="entry name" value="G_PROTEIN_RECEP_F1_2"/>
    <property type="match status" value="1"/>
</dbReference>
<evidence type="ECO:0000313" key="8">
    <source>
        <dbReference type="EMBL" id="CAF1006011.1"/>
    </source>
</evidence>